<dbReference type="AlphaFoldDB" id="A0A0L6JPA8"/>
<keyword evidence="2" id="KW-1185">Reference proteome</keyword>
<dbReference type="OrthoDB" id="9889160at2"/>
<dbReference type="Proteomes" id="UP000036923">
    <property type="component" value="Unassembled WGS sequence"/>
</dbReference>
<name>A0A0L6JPA8_9FIRM</name>
<dbReference type="STRING" id="398512.Bccel_2890"/>
<sequence>MPYELRIDVPIGQAQEHIIEVSSVEGGSIDVNYGVEVYSFNMYADIVRMKEISITPDRFFFHCRYTNYTGFRLTLVCHDQNVVIKGTPITHVSWMRQ</sequence>
<evidence type="ECO:0000313" key="1">
    <source>
        <dbReference type="EMBL" id="KNY27619.1"/>
    </source>
</evidence>
<protein>
    <submittedName>
        <fullName evidence="1">Uncharacterized protein</fullName>
    </submittedName>
</protein>
<accession>A0A0L6JPA8</accession>
<dbReference type="RefSeq" id="WP_036945143.1">
    <property type="nucleotide sequence ID" value="NZ_JQKC01000044.1"/>
</dbReference>
<reference evidence="2" key="1">
    <citation type="submission" date="2015-07" db="EMBL/GenBank/DDBJ databases">
        <title>Near-Complete Genome Sequence of the Cellulolytic Bacterium Bacteroides (Pseudobacteroides) cellulosolvens ATCC 35603.</title>
        <authorList>
            <person name="Dassa B."/>
            <person name="Utturkar S.M."/>
            <person name="Klingeman D.M."/>
            <person name="Hurt R.A."/>
            <person name="Keller M."/>
            <person name="Xu J."/>
            <person name="Reddy Y.H.K."/>
            <person name="Borovok I."/>
            <person name="Grinberg I.R."/>
            <person name="Lamed R."/>
            <person name="Zhivin O."/>
            <person name="Bayer E.A."/>
            <person name="Brown S.D."/>
        </authorList>
    </citation>
    <scope>NUCLEOTIDE SEQUENCE [LARGE SCALE GENOMIC DNA]</scope>
    <source>
        <strain evidence="2">DSM 2933</strain>
    </source>
</reference>
<proteinExistence type="predicted"/>
<organism evidence="1 2">
    <name type="scientific">Pseudobacteroides cellulosolvens ATCC 35603 = DSM 2933</name>
    <dbReference type="NCBI Taxonomy" id="398512"/>
    <lineage>
        <taxon>Bacteria</taxon>
        <taxon>Bacillati</taxon>
        <taxon>Bacillota</taxon>
        <taxon>Clostridia</taxon>
        <taxon>Eubacteriales</taxon>
        <taxon>Oscillospiraceae</taxon>
        <taxon>Pseudobacteroides</taxon>
    </lineage>
</organism>
<evidence type="ECO:0000313" key="2">
    <source>
        <dbReference type="Proteomes" id="UP000036923"/>
    </source>
</evidence>
<dbReference type="EMBL" id="LGTC01000001">
    <property type="protein sequence ID" value="KNY27619.1"/>
    <property type="molecule type" value="Genomic_DNA"/>
</dbReference>
<gene>
    <name evidence="1" type="ORF">Bccel_2890</name>
</gene>
<comment type="caution">
    <text evidence="1">The sequence shown here is derived from an EMBL/GenBank/DDBJ whole genome shotgun (WGS) entry which is preliminary data.</text>
</comment>